<dbReference type="InterPro" id="IPR014340">
    <property type="entry name" value="LptA"/>
</dbReference>
<comment type="function">
    <text evidence="4">Involved in the assembly of lipopolysaccharide (LPS). Required for the translocation of LPS from the inner membrane to the outer membrane. May form a bridge between the inner membrane and the outer membrane, via interactions with LptC and LptD, thereby facilitating LPS transfer across the periplasm.</text>
</comment>
<dbReference type="GO" id="GO:0001530">
    <property type="term" value="F:lipopolysaccharide binding"/>
    <property type="evidence" value="ECO:0007669"/>
    <property type="project" value="InterPro"/>
</dbReference>
<feature type="transmembrane region" description="Helical" evidence="6">
    <location>
        <begin position="12"/>
        <end position="29"/>
    </location>
</feature>
<evidence type="ECO:0000256" key="4">
    <source>
        <dbReference type="HAMAP-Rule" id="MF_01914"/>
    </source>
</evidence>
<dbReference type="NCBIfam" id="TIGR03002">
    <property type="entry name" value="outer_YhbN_LptA"/>
    <property type="match status" value="1"/>
</dbReference>
<evidence type="ECO:0000256" key="2">
    <source>
        <dbReference type="ARBA" id="ARBA00022729"/>
    </source>
</evidence>
<dbReference type="GO" id="GO:0015920">
    <property type="term" value="P:lipopolysaccharide transport"/>
    <property type="evidence" value="ECO:0007669"/>
    <property type="project" value="UniProtKB-UniRule"/>
</dbReference>
<keyword evidence="3 4" id="KW-0574">Periplasm</keyword>
<proteinExistence type="inferred from homology"/>
<evidence type="ECO:0000256" key="1">
    <source>
        <dbReference type="ARBA" id="ARBA00022448"/>
    </source>
</evidence>
<name>A0A450X702_9GAMM</name>
<keyword evidence="2" id="KW-0732">Signal</keyword>
<gene>
    <name evidence="4" type="primary">lptA</name>
    <name evidence="8" type="ORF">BECKLPF1236B_GA0070989_14551</name>
</gene>
<feature type="region of interest" description="Disordered" evidence="5">
    <location>
        <begin position="193"/>
        <end position="225"/>
    </location>
</feature>
<protein>
    <recommendedName>
        <fullName evidence="4">Lipopolysaccharide export system protein LptA</fullName>
    </recommendedName>
</protein>
<dbReference type="EMBL" id="CAADFK010000455">
    <property type="protein sequence ID" value="VFK25089.1"/>
    <property type="molecule type" value="Genomic_DNA"/>
</dbReference>
<evidence type="ECO:0000256" key="3">
    <source>
        <dbReference type="ARBA" id="ARBA00022764"/>
    </source>
</evidence>
<dbReference type="GO" id="GO:0030288">
    <property type="term" value="C:outer membrane-bounded periplasmic space"/>
    <property type="evidence" value="ECO:0007669"/>
    <property type="project" value="TreeGrafter"/>
</dbReference>
<keyword evidence="6" id="KW-0472">Membrane</keyword>
<dbReference type="Gene3D" id="2.60.450.10">
    <property type="entry name" value="Lipopolysaccharide (LPS) transport protein A like domain"/>
    <property type="match status" value="1"/>
</dbReference>
<keyword evidence="6" id="KW-0812">Transmembrane</keyword>
<feature type="domain" description="Organic solvent tolerance-like N-terminal" evidence="7">
    <location>
        <begin position="81"/>
        <end position="192"/>
    </location>
</feature>
<evidence type="ECO:0000256" key="5">
    <source>
        <dbReference type="SAM" id="MobiDB-lite"/>
    </source>
</evidence>
<dbReference type="PANTHER" id="PTHR36504">
    <property type="entry name" value="LIPOPOLYSACCHARIDE EXPORT SYSTEM PROTEIN LPTA"/>
    <property type="match status" value="1"/>
</dbReference>
<dbReference type="PANTHER" id="PTHR36504:SF1">
    <property type="entry name" value="LIPOPOLYSACCHARIDE EXPORT SYSTEM PROTEIN LPTA"/>
    <property type="match status" value="1"/>
</dbReference>
<evidence type="ECO:0000313" key="8">
    <source>
        <dbReference type="EMBL" id="VFK25089.1"/>
    </source>
</evidence>
<comment type="similarity">
    <text evidence="4">Belongs to the LptA family.</text>
</comment>
<dbReference type="GO" id="GO:0043165">
    <property type="term" value="P:Gram-negative-bacterium-type cell outer membrane assembly"/>
    <property type="evidence" value="ECO:0007669"/>
    <property type="project" value="UniProtKB-UniRule"/>
</dbReference>
<dbReference type="InterPro" id="IPR052037">
    <property type="entry name" value="LPS_export_LptA"/>
</dbReference>
<reference evidence="8" key="1">
    <citation type="submission" date="2019-02" db="EMBL/GenBank/DDBJ databases">
        <authorList>
            <person name="Gruber-Vodicka R. H."/>
            <person name="Seah K. B. B."/>
        </authorList>
    </citation>
    <scope>NUCLEOTIDE SEQUENCE</scope>
    <source>
        <strain evidence="8">BECK_S313</strain>
    </source>
</reference>
<dbReference type="GO" id="GO:0017089">
    <property type="term" value="F:glycolipid transfer activity"/>
    <property type="evidence" value="ECO:0007669"/>
    <property type="project" value="TreeGrafter"/>
</dbReference>
<evidence type="ECO:0000259" key="7">
    <source>
        <dbReference type="Pfam" id="PF03968"/>
    </source>
</evidence>
<evidence type="ECO:0000256" key="6">
    <source>
        <dbReference type="SAM" id="Phobius"/>
    </source>
</evidence>
<dbReference type="HAMAP" id="MF_01914">
    <property type="entry name" value="LPS_assembly_LptA"/>
    <property type="match status" value="1"/>
</dbReference>
<comment type="subunit">
    <text evidence="4">Component of the lipopolysaccharide transport and assembly complex.</text>
</comment>
<accession>A0A450X702</accession>
<organism evidence="8">
    <name type="scientific">Candidatus Kentrum sp. LPFa</name>
    <dbReference type="NCBI Taxonomy" id="2126335"/>
    <lineage>
        <taxon>Bacteria</taxon>
        <taxon>Pseudomonadati</taxon>
        <taxon>Pseudomonadota</taxon>
        <taxon>Gammaproteobacteria</taxon>
        <taxon>Candidatus Kentrum</taxon>
    </lineage>
</organism>
<sequence length="225" mass="25505">MPDHALSARGQASLVIDFLLIHLLSRIATDRTGTRTFHRNDIRKRARARATWKVVIICLLCSWILLPRVHALSTDKEKPIHIEADWAEADDLQRTVVYRGAVIVTQGSIRIDGEKVVLHYDDNGTLIKAEAEGRPAKFQQRPDGSAQKQHAKAKRMEYFATRNLIILLGNAHSWQGGRRLSADRIEYDTAKNRVRAHSRRGGKSKSRDGKPRSRVRIVVPAKKNQ</sequence>
<dbReference type="GO" id="GO:0009279">
    <property type="term" value="C:cell outer membrane"/>
    <property type="evidence" value="ECO:0007669"/>
    <property type="project" value="TreeGrafter"/>
</dbReference>
<feature type="transmembrane region" description="Helical" evidence="6">
    <location>
        <begin position="50"/>
        <end position="66"/>
    </location>
</feature>
<dbReference type="InterPro" id="IPR005653">
    <property type="entry name" value="OstA-like_N"/>
</dbReference>
<feature type="compositionally biased region" description="Basic residues" evidence="5">
    <location>
        <begin position="193"/>
        <end position="204"/>
    </location>
</feature>
<dbReference type="Pfam" id="PF03968">
    <property type="entry name" value="LptD_N"/>
    <property type="match status" value="1"/>
</dbReference>
<keyword evidence="6" id="KW-1133">Transmembrane helix</keyword>
<keyword evidence="1 4" id="KW-0813">Transport</keyword>
<dbReference type="AlphaFoldDB" id="A0A450X702"/>
<comment type="subcellular location">
    <subcellularLocation>
        <location evidence="4">Periplasm</location>
    </subcellularLocation>
</comment>